<dbReference type="GO" id="GO:0003677">
    <property type="term" value="F:DNA binding"/>
    <property type="evidence" value="ECO:0007669"/>
    <property type="project" value="UniProtKB-KW"/>
</dbReference>
<dbReference type="PRINTS" id="PR00778">
    <property type="entry name" value="HTHARSR"/>
</dbReference>
<evidence type="ECO:0000313" key="5">
    <source>
        <dbReference type="EMBL" id="RHJ89407.1"/>
    </source>
</evidence>
<dbReference type="GO" id="GO:0003700">
    <property type="term" value="F:DNA-binding transcription factor activity"/>
    <property type="evidence" value="ECO:0007669"/>
    <property type="project" value="InterPro"/>
</dbReference>
<dbReference type="PANTHER" id="PTHR33154:SF18">
    <property type="entry name" value="ARSENICAL RESISTANCE OPERON REPRESSOR"/>
    <property type="match status" value="1"/>
</dbReference>
<dbReference type="InterPro" id="IPR011991">
    <property type="entry name" value="ArsR-like_HTH"/>
</dbReference>
<dbReference type="InterPro" id="IPR051081">
    <property type="entry name" value="HTH_MetalResp_TranReg"/>
</dbReference>
<sequence length="343" mass="39364">MKFKKELNPILETIGLCCYIKYKDDICEETVEALNRLGVDGQLFYDHNYPLINQYADDFATKYEPHIDEEVLFGSMDLDMDTTYIVMASIVENPHWIDQVDQISEEQILRTFSEMFVDEINGDGMAPDLTTLESRIDFLNQQPEISDSSKWKTMMLLGDPKRYVKSMIEIYKQNLPAYEYAVSKNQTAIDGLLEKLATEGFQHAVFQDIMGKFPGIETIYPSIISPVLEWGLSTVGFYGVFVNKAYGFGSLQEQEKASLLSSLKMLSDKSRFEILALLKKGARYNLEIAEELQLGAPTASHHMNLLMTNGFVTIEKQDAKVYYHFIPEKIRELIQLLEKQFLM</sequence>
<dbReference type="OrthoDB" id="1706794at2"/>
<dbReference type="AlphaFoldDB" id="A0A415E6J4"/>
<dbReference type="SMART" id="SM00418">
    <property type="entry name" value="HTH_ARSR"/>
    <property type="match status" value="1"/>
</dbReference>
<name>A0A415E6J4_9FIRM</name>
<keyword evidence="1" id="KW-0805">Transcription regulation</keyword>
<feature type="domain" description="HTH arsR-type" evidence="4">
    <location>
        <begin position="251"/>
        <end position="343"/>
    </location>
</feature>
<evidence type="ECO:0000259" key="4">
    <source>
        <dbReference type="PROSITE" id="PS50987"/>
    </source>
</evidence>
<dbReference type="InterPro" id="IPR036388">
    <property type="entry name" value="WH-like_DNA-bd_sf"/>
</dbReference>
<keyword evidence="2" id="KW-0238">DNA-binding</keyword>
<dbReference type="Proteomes" id="UP000284841">
    <property type="component" value="Unassembled WGS sequence"/>
</dbReference>
<comment type="caution">
    <text evidence="5">The sequence shown here is derived from an EMBL/GenBank/DDBJ whole genome shotgun (WGS) entry which is preliminary data.</text>
</comment>
<dbReference type="CDD" id="cd00090">
    <property type="entry name" value="HTH_ARSR"/>
    <property type="match status" value="1"/>
</dbReference>
<proteinExistence type="predicted"/>
<evidence type="ECO:0000256" key="1">
    <source>
        <dbReference type="ARBA" id="ARBA00023015"/>
    </source>
</evidence>
<dbReference type="PANTHER" id="PTHR33154">
    <property type="entry name" value="TRANSCRIPTIONAL REGULATOR, ARSR FAMILY"/>
    <property type="match status" value="1"/>
</dbReference>
<keyword evidence="6" id="KW-1185">Reference proteome</keyword>
<dbReference type="RefSeq" id="WP_067539575.1">
    <property type="nucleotide sequence ID" value="NZ_AP025567.1"/>
</dbReference>
<gene>
    <name evidence="5" type="ORF">DW099_02190</name>
</gene>
<dbReference type="Pfam" id="PF01022">
    <property type="entry name" value="HTH_5"/>
    <property type="match status" value="1"/>
</dbReference>
<organism evidence="5 6">
    <name type="scientific">Emergencia timonensis</name>
    <dbReference type="NCBI Taxonomy" id="1776384"/>
    <lineage>
        <taxon>Bacteria</taxon>
        <taxon>Bacillati</taxon>
        <taxon>Bacillota</taxon>
        <taxon>Clostridia</taxon>
        <taxon>Peptostreptococcales</taxon>
        <taxon>Anaerovoracaceae</taxon>
        <taxon>Emergencia</taxon>
    </lineage>
</organism>
<keyword evidence="3" id="KW-0804">Transcription</keyword>
<dbReference type="GeneID" id="83005043"/>
<evidence type="ECO:0000256" key="2">
    <source>
        <dbReference type="ARBA" id="ARBA00023125"/>
    </source>
</evidence>
<accession>A0A415E6J4</accession>
<dbReference type="InterPro" id="IPR036390">
    <property type="entry name" value="WH_DNA-bd_sf"/>
</dbReference>
<evidence type="ECO:0000313" key="6">
    <source>
        <dbReference type="Proteomes" id="UP000284841"/>
    </source>
</evidence>
<protein>
    <submittedName>
        <fullName evidence="5">ArsR family transcriptional regulator</fullName>
    </submittedName>
</protein>
<reference evidence="5 6" key="1">
    <citation type="submission" date="2018-08" db="EMBL/GenBank/DDBJ databases">
        <title>A genome reference for cultivated species of the human gut microbiota.</title>
        <authorList>
            <person name="Zou Y."/>
            <person name="Xue W."/>
            <person name="Luo G."/>
        </authorList>
    </citation>
    <scope>NUCLEOTIDE SEQUENCE [LARGE SCALE GENOMIC DNA]</scope>
    <source>
        <strain evidence="5 6">AM07-24</strain>
    </source>
</reference>
<evidence type="ECO:0000256" key="3">
    <source>
        <dbReference type="ARBA" id="ARBA00023163"/>
    </source>
</evidence>
<dbReference type="SUPFAM" id="SSF46785">
    <property type="entry name" value="Winged helix' DNA-binding domain"/>
    <property type="match status" value="1"/>
</dbReference>
<dbReference type="PROSITE" id="PS50987">
    <property type="entry name" value="HTH_ARSR_2"/>
    <property type="match status" value="1"/>
</dbReference>
<dbReference type="InterPro" id="IPR001845">
    <property type="entry name" value="HTH_ArsR_DNA-bd_dom"/>
</dbReference>
<dbReference type="Gene3D" id="1.10.10.10">
    <property type="entry name" value="Winged helix-like DNA-binding domain superfamily/Winged helix DNA-binding domain"/>
    <property type="match status" value="1"/>
</dbReference>
<dbReference type="EMBL" id="QRMS01000001">
    <property type="protein sequence ID" value="RHJ89407.1"/>
    <property type="molecule type" value="Genomic_DNA"/>
</dbReference>
<dbReference type="STRING" id="1776384.GCA_900086585_02720"/>